<dbReference type="EMBL" id="SHKL01000001">
    <property type="protein sequence ID" value="RZT84048.1"/>
    <property type="molecule type" value="Genomic_DNA"/>
</dbReference>
<dbReference type="RefSeq" id="WP_130288717.1">
    <property type="nucleotide sequence ID" value="NZ_SHKL01000001.1"/>
</dbReference>
<dbReference type="PROSITE" id="PS51257">
    <property type="entry name" value="PROKAR_LIPOPROTEIN"/>
    <property type="match status" value="1"/>
</dbReference>
<dbReference type="OrthoDB" id="7888869at2"/>
<feature type="signal peptide" evidence="1">
    <location>
        <begin position="1"/>
        <end position="21"/>
    </location>
</feature>
<dbReference type="InterPro" id="IPR000914">
    <property type="entry name" value="SBP_5_dom"/>
</dbReference>
<evidence type="ECO:0000256" key="1">
    <source>
        <dbReference type="SAM" id="SignalP"/>
    </source>
</evidence>
<name>A0A4Q7UT73_PSEST</name>
<protein>
    <submittedName>
        <fullName evidence="3">Peptide/nickel transport system substrate-binding protein</fullName>
    </submittedName>
</protein>
<dbReference type="PIRSF" id="PIRSF002741">
    <property type="entry name" value="MppA"/>
    <property type="match status" value="1"/>
</dbReference>
<sequence>MRGTKAAVAVAVGGAVTLLLSACGGGGGGGSALASGNLADCPTNLNACNTVPADQVQQGGQITFAIEKNIDNWNVISSEGNVFETGMATKAFLPYTFGTTPDLKSALNTNLMVSADQTNPTTLVYKIKPNAAWDDGKPIDANDFVYGWKVQNPKTCPECETAGNGGYDQITNVVGSDNGKTVTVTLAKPYTDWQSFWGSAAPLYPAHIAAQHGDLNTPQGLASSFTWLGANVPTYTGGPYKIQNWQNNQALTLVPNPKWYGDTKPTLERLVMRVITDATQEPIALQNNEVQVVYPQPQVDIVNQIQQIPNVSQTQQLGLTWEHFDFNLQSAPLKDKALRQALYTAVNRQDIIAKTVGQFNPEVKPLDSLMFLPQQPEYKDNLTASGYGSGDIEKAKQILTQAGYTGVGTALAKNGQAVPPLRIRYTVGNSIRQNECELFAQYAKQLGVTVNVEPTDSLGKTTSSGDYDIIVFAWVQSPFPYGGAQQLWLSNSGSNYGKYQNPKTDQLINAAANSTDKAAAGQQLNQADEIILGDAYVLPIYQKPTLLAQQNTVANVRGNATLDGPMYNVAEWGLRTQ</sequence>
<reference evidence="3 4" key="1">
    <citation type="submission" date="2019-02" db="EMBL/GenBank/DDBJ databases">
        <title>Sequencing the genomes of 1000 actinobacteria strains.</title>
        <authorList>
            <person name="Klenk H.-P."/>
        </authorList>
    </citation>
    <scope>NUCLEOTIDE SEQUENCE [LARGE SCALE GENOMIC DNA]</scope>
    <source>
        <strain evidence="3 4">DSM 45779</strain>
    </source>
</reference>
<dbReference type="GO" id="GO:0042597">
    <property type="term" value="C:periplasmic space"/>
    <property type="evidence" value="ECO:0007669"/>
    <property type="project" value="UniProtKB-ARBA"/>
</dbReference>
<proteinExistence type="predicted"/>
<dbReference type="Gene3D" id="3.10.105.10">
    <property type="entry name" value="Dipeptide-binding Protein, Domain 3"/>
    <property type="match status" value="1"/>
</dbReference>
<dbReference type="Proteomes" id="UP000291591">
    <property type="component" value="Unassembled WGS sequence"/>
</dbReference>
<dbReference type="Pfam" id="PF00496">
    <property type="entry name" value="SBP_bac_5"/>
    <property type="match status" value="1"/>
</dbReference>
<evidence type="ECO:0000259" key="2">
    <source>
        <dbReference type="Pfam" id="PF00496"/>
    </source>
</evidence>
<dbReference type="CDD" id="cd08501">
    <property type="entry name" value="PBP2_Lpqw"/>
    <property type="match status" value="1"/>
</dbReference>
<dbReference type="PANTHER" id="PTHR30290:SF65">
    <property type="entry name" value="MONOACYL PHOSPHATIDYLINOSITOL TETRAMANNOSIDE-BINDING PROTEIN LPQW-RELATED"/>
    <property type="match status" value="1"/>
</dbReference>
<gene>
    <name evidence="3" type="ORF">EV383_0882</name>
</gene>
<dbReference type="GO" id="GO:0043190">
    <property type="term" value="C:ATP-binding cassette (ABC) transporter complex"/>
    <property type="evidence" value="ECO:0007669"/>
    <property type="project" value="InterPro"/>
</dbReference>
<comment type="caution">
    <text evidence="3">The sequence shown here is derived from an EMBL/GenBank/DDBJ whole genome shotgun (WGS) entry which is preliminary data.</text>
</comment>
<accession>A0A4Q7UT73</accession>
<organism evidence="3 4">
    <name type="scientific">Pseudonocardia sediminis</name>
    <dbReference type="NCBI Taxonomy" id="1397368"/>
    <lineage>
        <taxon>Bacteria</taxon>
        <taxon>Bacillati</taxon>
        <taxon>Actinomycetota</taxon>
        <taxon>Actinomycetes</taxon>
        <taxon>Pseudonocardiales</taxon>
        <taxon>Pseudonocardiaceae</taxon>
        <taxon>Pseudonocardia</taxon>
    </lineage>
</organism>
<dbReference type="InterPro" id="IPR039424">
    <property type="entry name" value="SBP_5"/>
</dbReference>
<feature type="chain" id="PRO_5038973282" evidence="1">
    <location>
        <begin position="22"/>
        <end position="577"/>
    </location>
</feature>
<dbReference type="SUPFAM" id="SSF53850">
    <property type="entry name" value="Periplasmic binding protein-like II"/>
    <property type="match status" value="1"/>
</dbReference>
<dbReference type="GO" id="GO:0015833">
    <property type="term" value="P:peptide transport"/>
    <property type="evidence" value="ECO:0007669"/>
    <property type="project" value="TreeGrafter"/>
</dbReference>
<evidence type="ECO:0000313" key="3">
    <source>
        <dbReference type="EMBL" id="RZT84048.1"/>
    </source>
</evidence>
<dbReference type="GO" id="GO:1904680">
    <property type="term" value="F:peptide transmembrane transporter activity"/>
    <property type="evidence" value="ECO:0007669"/>
    <property type="project" value="TreeGrafter"/>
</dbReference>
<dbReference type="Gene3D" id="3.90.76.10">
    <property type="entry name" value="Dipeptide-binding Protein, Domain 1"/>
    <property type="match status" value="1"/>
</dbReference>
<keyword evidence="1" id="KW-0732">Signal</keyword>
<dbReference type="AlphaFoldDB" id="A0A4Q7UT73"/>
<keyword evidence="4" id="KW-1185">Reference proteome</keyword>
<dbReference type="Gene3D" id="3.40.190.10">
    <property type="entry name" value="Periplasmic binding protein-like II"/>
    <property type="match status" value="1"/>
</dbReference>
<dbReference type="PANTHER" id="PTHR30290">
    <property type="entry name" value="PERIPLASMIC BINDING COMPONENT OF ABC TRANSPORTER"/>
    <property type="match status" value="1"/>
</dbReference>
<evidence type="ECO:0000313" key="4">
    <source>
        <dbReference type="Proteomes" id="UP000291591"/>
    </source>
</evidence>
<dbReference type="InterPro" id="IPR030678">
    <property type="entry name" value="Peptide/Ni-bd"/>
</dbReference>
<feature type="domain" description="Solute-binding protein family 5" evidence="2">
    <location>
        <begin position="117"/>
        <end position="495"/>
    </location>
</feature>